<feature type="chain" id="PRO_5045029689" description="Secreted protein" evidence="1">
    <location>
        <begin position="21"/>
        <end position="130"/>
    </location>
</feature>
<feature type="signal peptide" evidence="1">
    <location>
        <begin position="1"/>
        <end position="20"/>
    </location>
</feature>
<evidence type="ECO:0000313" key="4">
    <source>
        <dbReference type="Proteomes" id="UP001642540"/>
    </source>
</evidence>
<organism evidence="2 4">
    <name type="scientific">Orchesella dallaii</name>
    <dbReference type="NCBI Taxonomy" id="48710"/>
    <lineage>
        <taxon>Eukaryota</taxon>
        <taxon>Metazoa</taxon>
        <taxon>Ecdysozoa</taxon>
        <taxon>Arthropoda</taxon>
        <taxon>Hexapoda</taxon>
        <taxon>Collembola</taxon>
        <taxon>Entomobryomorpha</taxon>
        <taxon>Entomobryoidea</taxon>
        <taxon>Orchesellidae</taxon>
        <taxon>Orchesellinae</taxon>
        <taxon>Orchesella</taxon>
    </lineage>
</organism>
<keyword evidence="1" id="KW-0732">Signal</keyword>
<dbReference type="EMBL" id="CAXLJM020000004">
    <property type="protein sequence ID" value="CAL8069162.1"/>
    <property type="molecule type" value="Genomic_DNA"/>
</dbReference>
<gene>
    <name evidence="3" type="ORF">ODALV1_LOCUS10184</name>
    <name evidence="2" type="ORF">ODALV1_LOCUS628</name>
</gene>
<name>A0ABP1PJV1_9HEXA</name>
<dbReference type="Proteomes" id="UP001642540">
    <property type="component" value="Unassembled WGS sequence"/>
</dbReference>
<keyword evidence="4" id="KW-1185">Reference proteome</keyword>
<evidence type="ECO:0000313" key="2">
    <source>
        <dbReference type="EMBL" id="CAL8069162.1"/>
    </source>
</evidence>
<sequence>MRGLIVFGFLISTIIVCVLSDNGQPESQDDLSAVAVRADQLTHGHRSKRSPHDAVVPGILLGKSFLLGALLGKGLGGGWRRPSGWGWRPRNRGWGWKPAPVVIHSHSHGGWGGWSGWSEPVVSTGWGWAR</sequence>
<evidence type="ECO:0000256" key="1">
    <source>
        <dbReference type="SAM" id="SignalP"/>
    </source>
</evidence>
<comment type="caution">
    <text evidence="2">The sequence shown here is derived from an EMBL/GenBank/DDBJ whole genome shotgun (WGS) entry which is preliminary data.</text>
</comment>
<evidence type="ECO:0000313" key="3">
    <source>
        <dbReference type="EMBL" id="CAL8099240.1"/>
    </source>
</evidence>
<dbReference type="EMBL" id="CAXLJM020000031">
    <property type="protein sequence ID" value="CAL8099240.1"/>
    <property type="molecule type" value="Genomic_DNA"/>
</dbReference>
<reference evidence="2 4" key="1">
    <citation type="submission" date="2024-08" db="EMBL/GenBank/DDBJ databases">
        <authorList>
            <person name="Cucini C."/>
            <person name="Frati F."/>
        </authorList>
    </citation>
    <scope>NUCLEOTIDE SEQUENCE [LARGE SCALE GENOMIC DNA]</scope>
</reference>
<accession>A0ABP1PJV1</accession>
<proteinExistence type="predicted"/>
<protein>
    <recommendedName>
        <fullName evidence="5">Secreted protein</fullName>
    </recommendedName>
</protein>
<evidence type="ECO:0008006" key="5">
    <source>
        <dbReference type="Google" id="ProtNLM"/>
    </source>
</evidence>